<feature type="chain" id="PRO_5012307102" evidence="2">
    <location>
        <begin position="22"/>
        <end position="80"/>
    </location>
</feature>
<dbReference type="KEGG" id="dpl:KGM_201976"/>
<protein>
    <submittedName>
        <fullName evidence="3">Uncharacterized protein</fullName>
    </submittedName>
</protein>
<reference evidence="3 4" key="1">
    <citation type="journal article" date="2011" name="Cell">
        <title>The monarch butterfly genome yields insights into long-distance migration.</title>
        <authorList>
            <person name="Zhan S."/>
            <person name="Merlin C."/>
            <person name="Boore J.L."/>
            <person name="Reppert S.M."/>
        </authorList>
    </citation>
    <scope>NUCLEOTIDE SEQUENCE [LARGE SCALE GENOMIC DNA]</scope>
    <source>
        <strain evidence="3">F-2</strain>
    </source>
</reference>
<feature type="region of interest" description="Disordered" evidence="1">
    <location>
        <begin position="56"/>
        <end position="80"/>
    </location>
</feature>
<comment type="caution">
    <text evidence="3">The sequence shown here is derived from an EMBL/GenBank/DDBJ whole genome shotgun (WGS) entry which is preliminary data.</text>
</comment>
<evidence type="ECO:0000256" key="1">
    <source>
        <dbReference type="SAM" id="MobiDB-lite"/>
    </source>
</evidence>
<dbReference type="Proteomes" id="UP000007151">
    <property type="component" value="Unassembled WGS sequence"/>
</dbReference>
<proteinExistence type="predicted"/>
<dbReference type="InParanoid" id="A0A212EL43"/>
<feature type="signal peptide" evidence="2">
    <location>
        <begin position="1"/>
        <end position="21"/>
    </location>
</feature>
<sequence length="80" mass="8856">MTSKVLIVSCLLAFVVVSAHANFLDPFFDNFSFLRRYVPDFFDQGYGRTPFSLNVNPSNNANARSVANPETLQSAKSGHV</sequence>
<keyword evidence="2" id="KW-0732">Signal</keyword>
<name>A0A212EL43_DANPL</name>
<gene>
    <name evidence="3" type="ORF">KGM_201976</name>
</gene>
<organism evidence="3 4">
    <name type="scientific">Danaus plexippus plexippus</name>
    <dbReference type="NCBI Taxonomy" id="278856"/>
    <lineage>
        <taxon>Eukaryota</taxon>
        <taxon>Metazoa</taxon>
        <taxon>Ecdysozoa</taxon>
        <taxon>Arthropoda</taxon>
        <taxon>Hexapoda</taxon>
        <taxon>Insecta</taxon>
        <taxon>Pterygota</taxon>
        <taxon>Neoptera</taxon>
        <taxon>Endopterygota</taxon>
        <taxon>Lepidoptera</taxon>
        <taxon>Glossata</taxon>
        <taxon>Ditrysia</taxon>
        <taxon>Papilionoidea</taxon>
        <taxon>Nymphalidae</taxon>
        <taxon>Danainae</taxon>
        <taxon>Danaini</taxon>
        <taxon>Danaina</taxon>
        <taxon>Danaus</taxon>
        <taxon>Danaus</taxon>
    </lineage>
</organism>
<keyword evidence="4" id="KW-1185">Reference proteome</keyword>
<dbReference type="EMBL" id="AGBW02014145">
    <property type="protein sequence ID" value="OWR42191.1"/>
    <property type="molecule type" value="Genomic_DNA"/>
</dbReference>
<evidence type="ECO:0000313" key="4">
    <source>
        <dbReference type="Proteomes" id="UP000007151"/>
    </source>
</evidence>
<accession>A0A212EL43</accession>
<evidence type="ECO:0000313" key="3">
    <source>
        <dbReference type="EMBL" id="OWR42191.1"/>
    </source>
</evidence>
<evidence type="ECO:0000256" key="2">
    <source>
        <dbReference type="SAM" id="SignalP"/>
    </source>
</evidence>
<dbReference type="AlphaFoldDB" id="A0A212EL43"/>